<proteinExistence type="predicted"/>
<feature type="transmembrane region" description="Helical" evidence="1">
    <location>
        <begin position="59"/>
        <end position="77"/>
    </location>
</feature>
<feature type="transmembrane region" description="Helical" evidence="1">
    <location>
        <begin position="114"/>
        <end position="145"/>
    </location>
</feature>
<keyword evidence="1" id="KW-0812">Transmembrane</keyword>
<dbReference type="EMBL" id="AP024546">
    <property type="protein sequence ID" value="BCT97131.1"/>
    <property type="molecule type" value="Genomic_DNA"/>
</dbReference>
<feature type="transmembrane region" description="Helical" evidence="1">
    <location>
        <begin position="246"/>
        <end position="271"/>
    </location>
</feature>
<keyword evidence="3" id="KW-1185">Reference proteome</keyword>
<dbReference type="Proteomes" id="UP000680514">
    <property type="component" value="Chromosome"/>
</dbReference>
<feature type="transmembrane region" description="Helical" evidence="1">
    <location>
        <begin position="214"/>
        <end position="240"/>
    </location>
</feature>
<feature type="transmembrane region" description="Helical" evidence="1">
    <location>
        <begin position="165"/>
        <end position="193"/>
    </location>
</feature>
<dbReference type="RefSeq" id="WP_213434878.1">
    <property type="nucleotide sequence ID" value="NZ_AP024546.1"/>
</dbReference>
<feature type="transmembrane region" description="Helical" evidence="1">
    <location>
        <begin position="30"/>
        <end position="53"/>
    </location>
</feature>
<organism evidence="2 3">
    <name type="scientific">Lysobacter helvus</name>
    <dbReference type="NCBI Taxonomy" id="2675059"/>
    <lineage>
        <taxon>Bacteria</taxon>
        <taxon>Pseudomonadati</taxon>
        <taxon>Pseudomonadota</taxon>
        <taxon>Gammaproteobacteria</taxon>
        <taxon>Lysobacterales</taxon>
        <taxon>Lysobacteraceae</taxon>
        <taxon>Lysobacter</taxon>
    </lineage>
</organism>
<name>A0ABM7QHH3_9GAMM</name>
<sequence length="297" mass="31548">MMTTRTTRPLAGYGWLVDGMRLLDRKPATLFGAIGFFLALSLLPTAITLPLQLQFQQSIPVMMGVMVFSLLAGLALAPMQGGMLQVLDAIANDRPVRARDVFTPYRHADQFWPLVGFAVAILVVFIALVLVVALVLGASGWFAAWQQMVAQQAHPGGHAALPPHFGAFIALFVLFSPMFVALTAIGYAQVAIAGRGVLGALADGFAGGLKNLHVLWILMIGVLVVGIVLALIIGVVAALLGMALKALGTVALVVVLGAFYLAAMVVMYAVWFAFAYRMWRDVCAVDDSGNMPQPLAA</sequence>
<evidence type="ECO:0000256" key="1">
    <source>
        <dbReference type="SAM" id="Phobius"/>
    </source>
</evidence>
<reference evidence="2 3" key="1">
    <citation type="submission" date="2021-03" db="EMBL/GenBank/DDBJ databases">
        <title>Complete Genome Sequences of Two Lysobacter Strains Isolated from Sea Water (Lysobacter caseinilyticus) and Soil (Lysobacter helvus) in South Korea.</title>
        <authorList>
            <person name="Watanabe Y."/>
            <person name="Arakawa K."/>
        </authorList>
    </citation>
    <scope>NUCLEOTIDE SEQUENCE [LARGE SCALE GENOMIC DNA]</scope>
    <source>
        <strain evidence="2 3">D10</strain>
    </source>
</reference>
<keyword evidence="1" id="KW-1133">Transmembrane helix</keyword>
<protein>
    <recommendedName>
        <fullName evidence="4">Transmembrane protein</fullName>
    </recommendedName>
</protein>
<accession>A0ABM7QHH3</accession>
<gene>
    <name evidence="2" type="ORF">LYSHEL_30020</name>
</gene>
<keyword evidence="1" id="KW-0472">Membrane</keyword>
<evidence type="ECO:0000313" key="2">
    <source>
        <dbReference type="EMBL" id="BCT97131.1"/>
    </source>
</evidence>
<evidence type="ECO:0000313" key="3">
    <source>
        <dbReference type="Proteomes" id="UP000680514"/>
    </source>
</evidence>
<evidence type="ECO:0008006" key="4">
    <source>
        <dbReference type="Google" id="ProtNLM"/>
    </source>
</evidence>